<dbReference type="KEGG" id="ceu:A7L45_07985"/>
<gene>
    <name evidence="1" type="ORF">A7L45_07985</name>
</gene>
<dbReference type="Proteomes" id="UP000182569">
    <property type="component" value="Chromosome"/>
</dbReference>
<protein>
    <submittedName>
        <fullName evidence="1">Uncharacterized protein</fullName>
    </submittedName>
</protein>
<name>A0A1J0GF62_9CLOT</name>
<dbReference type="RefSeq" id="WP_071612303.1">
    <property type="nucleotide sequence ID" value="NZ_CP015756.1"/>
</dbReference>
<evidence type="ECO:0000313" key="2">
    <source>
        <dbReference type="Proteomes" id="UP000182569"/>
    </source>
</evidence>
<keyword evidence="2" id="KW-1185">Reference proteome</keyword>
<accession>A0A1J0GF62</accession>
<organism evidence="1 2">
    <name type="scientific">Clostridium estertheticum subsp. estertheticum</name>
    <dbReference type="NCBI Taxonomy" id="1552"/>
    <lineage>
        <taxon>Bacteria</taxon>
        <taxon>Bacillati</taxon>
        <taxon>Bacillota</taxon>
        <taxon>Clostridia</taxon>
        <taxon>Eubacteriales</taxon>
        <taxon>Clostridiaceae</taxon>
        <taxon>Clostridium</taxon>
    </lineage>
</organism>
<dbReference type="EMBL" id="CP015756">
    <property type="protein sequence ID" value="APC40009.1"/>
    <property type="molecule type" value="Genomic_DNA"/>
</dbReference>
<dbReference type="AlphaFoldDB" id="A0A1J0GF62"/>
<dbReference type="STRING" id="1552.A7L45_07985"/>
<dbReference type="GeneID" id="83592448"/>
<proteinExistence type="predicted"/>
<evidence type="ECO:0000313" key="1">
    <source>
        <dbReference type="EMBL" id="APC40009.1"/>
    </source>
</evidence>
<reference evidence="2" key="1">
    <citation type="journal article" date="2016" name="Front. Microbiol.">
        <title>Complete Genome Sequence of Clostridium estertheticum DSM 8809, a Microbe Identified in Spoiled Vacuum Packed Beef.</title>
        <authorList>
            <person name="Yu Z."/>
            <person name="Gunn L."/>
            <person name="Brennan E."/>
            <person name="Reid R."/>
            <person name="Wall P.G."/>
            <person name="Gaora O.P."/>
            <person name="Hurley D."/>
            <person name="Bolton D."/>
            <person name="Fanning S."/>
        </authorList>
    </citation>
    <scope>NUCLEOTIDE SEQUENCE [LARGE SCALE GENOMIC DNA]</scope>
    <source>
        <strain evidence="2">DSM 8809</strain>
    </source>
</reference>
<sequence length="68" mass="7697">MVDSIVACKKDFNYHHGSGLNLSISKGDTAKIFIYGKNIVSIYMLSCVDRQSEGYKLTLLPEEYTENF</sequence>